<sequence length="126" mass="14356">MLREERDSALVGNYKDLKKTEDLLSYNEKLICDHVASEIKLKSEVEKAVFDSEKLKAEISETRSLLENFLVEKEKLNSHLVLAENSPASDVEDFKQSNLFDDLPEDEEDLGAEEEEDDASECSEDI</sequence>
<gene>
    <name evidence="2" type="ORF">LIER_25204</name>
</gene>
<proteinExistence type="predicted"/>
<accession>A0AAV3R734</accession>
<evidence type="ECO:0000313" key="3">
    <source>
        <dbReference type="Proteomes" id="UP001454036"/>
    </source>
</evidence>
<evidence type="ECO:0000313" key="2">
    <source>
        <dbReference type="EMBL" id="GAA0171088.1"/>
    </source>
</evidence>
<dbReference type="AlphaFoldDB" id="A0AAV3R734"/>
<keyword evidence="3" id="KW-1185">Reference proteome</keyword>
<protein>
    <submittedName>
        <fullName evidence="2">Uncharacterized protein</fullName>
    </submittedName>
</protein>
<reference evidence="2 3" key="1">
    <citation type="submission" date="2024-01" db="EMBL/GenBank/DDBJ databases">
        <title>The complete chloroplast genome sequence of Lithospermum erythrorhizon: insights into the phylogenetic relationship among Boraginaceae species and the maternal lineages of purple gromwells.</title>
        <authorList>
            <person name="Okada T."/>
            <person name="Watanabe K."/>
        </authorList>
    </citation>
    <scope>NUCLEOTIDE SEQUENCE [LARGE SCALE GENOMIC DNA]</scope>
</reference>
<organism evidence="2 3">
    <name type="scientific">Lithospermum erythrorhizon</name>
    <name type="common">Purple gromwell</name>
    <name type="synonym">Lithospermum officinale var. erythrorhizon</name>
    <dbReference type="NCBI Taxonomy" id="34254"/>
    <lineage>
        <taxon>Eukaryota</taxon>
        <taxon>Viridiplantae</taxon>
        <taxon>Streptophyta</taxon>
        <taxon>Embryophyta</taxon>
        <taxon>Tracheophyta</taxon>
        <taxon>Spermatophyta</taxon>
        <taxon>Magnoliopsida</taxon>
        <taxon>eudicotyledons</taxon>
        <taxon>Gunneridae</taxon>
        <taxon>Pentapetalae</taxon>
        <taxon>asterids</taxon>
        <taxon>lamiids</taxon>
        <taxon>Boraginales</taxon>
        <taxon>Boraginaceae</taxon>
        <taxon>Boraginoideae</taxon>
        <taxon>Lithospermeae</taxon>
        <taxon>Lithospermum</taxon>
    </lineage>
</organism>
<comment type="caution">
    <text evidence="2">The sequence shown here is derived from an EMBL/GenBank/DDBJ whole genome shotgun (WGS) entry which is preliminary data.</text>
</comment>
<dbReference type="EMBL" id="BAABME010007522">
    <property type="protein sequence ID" value="GAA0171088.1"/>
    <property type="molecule type" value="Genomic_DNA"/>
</dbReference>
<feature type="compositionally biased region" description="Acidic residues" evidence="1">
    <location>
        <begin position="102"/>
        <end position="126"/>
    </location>
</feature>
<name>A0AAV3R734_LITER</name>
<feature type="region of interest" description="Disordered" evidence="1">
    <location>
        <begin position="87"/>
        <end position="126"/>
    </location>
</feature>
<evidence type="ECO:0000256" key="1">
    <source>
        <dbReference type="SAM" id="MobiDB-lite"/>
    </source>
</evidence>
<dbReference type="Proteomes" id="UP001454036">
    <property type="component" value="Unassembled WGS sequence"/>
</dbReference>